<evidence type="ECO:0000313" key="2">
    <source>
        <dbReference type="Proteomes" id="UP000215914"/>
    </source>
</evidence>
<comment type="caution">
    <text evidence="1">The sequence shown here is derived from an EMBL/GenBank/DDBJ whole genome shotgun (WGS) entry which is preliminary data.</text>
</comment>
<dbReference type="Proteomes" id="UP000215914">
    <property type="component" value="Unassembled WGS sequence"/>
</dbReference>
<gene>
    <name evidence="1" type="ORF">HanXRQr2_Chr16g0741261</name>
</gene>
<sequence length="44" mass="5118">MKCHKEVPSATMWLTEQPMNIPSTSSLPERITTAACDRHKKWLY</sequence>
<dbReference type="AlphaFoldDB" id="A0A9K3DRN1"/>
<reference evidence="1" key="1">
    <citation type="journal article" date="2017" name="Nature">
        <title>The sunflower genome provides insights into oil metabolism, flowering and Asterid evolution.</title>
        <authorList>
            <person name="Badouin H."/>
            <person name="Gouzy J."/>
            <person name="Grassa C.J."/>
            <person name="Murat F."/>
            <person name="Staton S.E."/>
            <person name="Cottret L."/>
            <person name="Lelandais-Briere C."/>
            <person name="Owens G.L."/>
            <person name="Carrere S."/>
            <person name="Mayjonade B."/>
            <person name="Legrand L."/>
            <person name="Gill N."/>
            <person name="Kane N.C."/>
            <person name="Bowers J.E."/>
            <person name="Hubner S."/>
            <person name="Bellec A."/>
            <person name="Berard A."/>
            <person name="Berges H."/>
            <person name="Blanchet N."/>
            <person name="Boniface M.C."/>
            <person name="Brunel D."/>
            <person name="Catrice O."/>
            <person name="Chaidir N."/>
            <person name="Claudel C."/>
            <person name="Donnadieu C."/>
            <person name="Faraut T."/>
            <person name="Fievet G."/>
            <person name="Helmstetter N."/>
            <person name="King M."/>
            <person name="Knapp S.J."/>
            <person name="Lai Z."/>
            <person name="Le Paslier M.C."/>
            <person name="Lippi Y."/>
            <person name="Lorenzon L."/>
            <person name="Mandel J.R."/>
            <person name="Marage G."/>
            <person name="Marchand G."/>
            <person name="Marquand E."/>
            <person name="Bret-Mestries E."/>
            <person name="Morien E."/>
            <person name="Nambeesan S."/>
            <person name="Nguyen T."/>
            <person name="Pegot-Espagnet P."/>
            <person name="Pouilly N."/>
            <person name="Raftis F."/>
            <person name="Sallet E."/>
            <person name="Schiex T."/>
            <person name="Thomas J."/>
            <person name="Vandecasteele C."/>
            <person name="Vares D."/>
            <person name="Vear F."/>
            <person name="Vautrin S."/>
            <person name="Crespi M."/>
            <person name="Mangin B."/>
            <person name="Burke J.M."/>
            <person name="Salse J."/>
            <person name="Munos S."/>
            <person name="Vincourt P."/>
            <person name="Rieseberg L.H."/>
            <person name="Langlade N.B."/>
        </authorList>
    </citation>
    <scope>NUCLEOTIDE SEQUENCE</scope>
    <source>
        <tissue evidence="1">Leaves</tissue>
    </source>
</reference>
<organism evidence="1 2">
    <name type="scientific">Helianthus annuus</name>
    <name type="common">Common sunflower</name>
    <dbReference type="NCBI Taxonomy" id="4232"/>
    <lineage>
        <taxon>Eukaryota</taxon>
        <taxon>Viridiplantae</taxon>
        <taxon>Streptophyta</taxon>
        <taxon>Embryophyta</taxon>
        <taxon>Tracheophyta</taxon>
        <taxon>Spermatophyta</taxon>
        <taxon>Magnoliopsida</taxon>
        <taxon>eudicotyledons</taxon>
        <taxon>Gunneridae</taxon>
        <taxon>Pentapetalae</taxon>
        <taxon>asterids</taxon>
        <taxon>campanulids</taxon>
        <taxon>Asterales</taxon>
        <taxon>Asteraceae</taxon>
        <taxon>Asteroideae</taxon>
        <taxon>Heliantheae alliance</taxon>
        <taxon>Heliantheae</taxon>
        <taxon>Helianthus</taxon>
    </lineage>
</organism>
<keyword evidence="2" id="KW-1185">Reference proteome</keyword>
<protein>
    <submittedName>
        <fullName evidence="1">Uncharacterized protein</fullName>
    </submittedName>
</protein>
<accession>A0A9K3DRN1</accession>
<dbReference type="EMBL" id="MNCJ02000331">
    <property type="protein sequence ID" value="KAF5759438.1"/>
    <property type="molecule type" value="Genomic_DNA"/>
</dbReference>
<proteinExistence type="predicted"/>
<dbReference type="Gramene" id="mRNA:HanXRQr2_Chr16g0741261">
    <property type="protein sequence ID" value="mRNA:HanXRQr2_Chr16g0741261"/>
    <property type="gene ID" value="HanXRQr2_Chr16g0741261"/>
</dbReference>
<reference evidence="1" key="2">
    <citation type="submission" date="2020-06" db="EMBL/GenBank/DDBJ databases">
        <title>Helianthus annuus Genome sequencing and assembly Release 2.</title>
        <authorList>
            <person name="Gouzy J."/>
            <person name="Langlade N."/>
            <person name="Munos S."/>
        </authorList>
    </citation>
    <scope>NUCLEOTIDE SEQUENCE</scope>
    <source>
        <tissue evidence="1">Leaves</tissue>
    </source>
</reference>
<evidence type="ECO:0000313" key="1">
    <source>
        <dbReference type="EMBL" id="KAF5759438.1"/>
    </source>
</evidence>
<name>A0A9K3DRN1_HELAN</name>